<dbReference type="EMBL" id="CAJNOK010001289">
    <property type="protein sequence ID" value="CAF0803862.1"/>
    <property type="molecule type" value="Genomic_DNA"/>
</dbReference>
<proteinExistence type="predicted"/>
<reference evidence="3" key="1">
    <citation type="submission" date="2021-02" db="EMBL/GenBank/DDBJ databases">
        <authorList>
            <person name="Nowell W R."/>
        </authorList>
    </citation>
    <scope>NUCLEOTIDE SEQUENCE</scope>
</reference>
<comment type="caution">
    <text evidence="3">The sequence shown here is derived from an EMBL/GenBank/DDBJ whole genome shotgun (WGS) entry which is preliminary data.</text>
</comment>
<protein>
    <submittedName>
        <fullName evidence="3">Uncharacterized protein</fullName>
    </submittedName>
</protein>
<dbReference type="Proteomes" id="UP000682733">
    <property type="component" value="Unassembled WGS sequence"/>
</dbReference>
<dbReference type="AlphaFoldDB" id="A0A814ASH6"/>
<evidence type="ECO:0000313" key="3">
    <source>
        <dbReference type="EMBL" id="CAF0916954.1"/>
    </source>
</evidence>
<evidence type="ECO:0000313" key="4">
    <source>
        <dbReference type="EMBL" id="CAF3587390.1"/>
    </source>
</evidence>
<feature type="region of interest" description="Disordered" evidence="1">
    <location>
        <begin position="1"/>
        <end position="29"/>
    </location>
</feature>
<dbReference type="Proteomes" id="UP000663829">
    <property type="component" value="Unassembled WGS sequence"/>
</dbReference>
<keyword evidence="6" id="KW-1185">Reference proteome</keyword>
<evidence type="ECO:0000313" key="2">
    <source>
        <dbReference type="EMBL" id="CAF0803862.1"/>
    </source>
</evidence>
<dbReference type="EMBL" id="CAJOBA010001289">
    <property type="protein sequence ID" value="CAF3587390.1"/>
    <property type="molecule type" value="Genomic_DNA"/>
</dbReference>
<dbReference type="EMBL" id="CAJNOQ010001759">
    <property type="protein sequence ID" value="CAF0916954.1"/>
    <property type="molecule type" value="Genomic_DNA"/>
</dbReference>
<gene>
    <name evidence="3" type="ORF">GPM918_LOCUS9446</name>
    <name evidence="2" type="ORF">OVA965_LOCUS4792</name>
    <name evidence="5" type="ORF">SRO942_LOCUS9447</name>
    <name evidence="4" type="ORF">TMI583_LOCUS4790</name>
</gene>
<name>A0A814ASH6_9BILA</name>
<organism evidence="3 6">
    <name type="scientific">Didymodactylos carnosus</name>
    <dbReference type="NCBI Taxonomy" id="1234261"/>
    <lineage>
        <taxon>Eukaryota</taxon>
        <taxon>Metazoa</taxon>
        <taxon>Spiralia</taxon>
        <taxon>Gnathifera</taxon>
        <taxon>Rotifera</taxon>
        <taxon>Eurotatoria</taxon>
        <taxon>Bdelloidea</taxon>
        <taxon>Philodinida</taxon>
        <taxon>Philodinidae</taxon>
        <taxon>Didymodactylos</taxon>
    </lineage>
</organism>
<accession>A0A814ASH6</accession>
<evidence type="ECO:0000313" key="5">
    <source>
        <dbReference type="EMBL" id="CAF3696980.1"/>
    </source>
</evidence>
<evidence type="ECO:0000313" key="6">
    <source>
        <dbReference type="Proteomes" id="UP000663829"/>
    </source>
</evidence>
<dbReference type="Proteomes" id="UP000681722">
    <property type="component" value="Unassembled WGS sequence"/>
</dbReference>
<feature type="compositionally biased region" description="Basic residues" evidence="1">
    <location>
        <begin position="1"/>
        <end position="11"/>
    </location>
</feature>
<evidence type="ECO:0000256" key="1">
    <source>
        <dbReference type="SAM" id="MobiDB-lite"/>
    </source>
</evidence>
<sequence length="97" mass="11728">MRTKNNKHQKKVVYEKKTRKNEKEPKQQQLHYRKNAVLFINEHIHKHERSIFDIPLSLLNSENYSDLLVLLTLFQLPPDILKDLTESLLRHIEQKDE</sequence>
<dbReference type="EMBL" id="CAJOBC010001759">
    <property type="protein sequence ID" value="CAF3696980.1"/>
    <property type="molecule type" value="Genomic_DNA"/>
</dbReference>
<dbReference type="Proteomes" id="UP000677228">
    <property type="component" value="Unassembled WGS sequence"/>
</dbReference>
<feature type="compositionally biased region" description="Basic and acidic residues" evidence="1">
    <location>
        <begin position="12"/>
        <end position="26"/>
    </location>
</feature>